<dbReference type="STRING" id="525245.HMPREF0044_1535"/>
<reference evidence="1 2" key="1">
    <citation type="submission" date="2009-01" db="EMBL/GenBank/DDBJ databases">
        <authorList>
            <person name="Qin X."/>
            <person name="Bachman B."/>
            <person name="Battles P."/>
            <person name="Bell A."/>
            <person name="Bess C."/>
            <person name="Bickham C."/>
            <person name="Chaboub L."/>
            <person name="Chen D."/>
            <person name="Coyle M."/>
            <person name="Deiros D.R."/>
            <person name="Dinh H."/>
            <person name="Forbes L."/>
            <person name="Fowler G."/>
            <person name="Francisco L."/>
            <person name="Fu Q."/>
            <person name="Gubbala S."/>
            <person name="Hale W."/>
            <person name="Han Y."/>
            <person name="Hemphill L."/>
            <person name="Highlander S.K."/>
            <person name="Hirani K."/>
            <person name="Hogues M."/>
            <person name="Jackson L."/>
            <person name="Jakkamsetti A."/>
            <person name="Javaid M."/>
            <person name="Jiang H."/>
            <person name="Korchina V."/>
            <person name="Kovar C."/>
            <person name="Lara F."/>
            <person name="Lee S."/>
            <person name="Mata R."/>
            <person name="Mathew T."/>
            <person name="Moen C."/>
            <person name="Morales K."/>
            <person name="Munidasa M."/>
            <person name="Nazareth L."/>
            <person name="Ngo R."/>
            <person name="Nguyen L."/>
            <person name="Okwuonu G."/>
            <person name="Ongeri F."/>
            <person name="Patil S."/>
            <person name="Petrosino J."/>
            <person name="Pham C."/>
            <person name="Pham P."/>
            <person name="Pu L.-L."/>
            <person name="Puazo M."/>
            <person name="Raj R."/>
            <person name="Reid J."/>
            <person name="Rouhana J."/>
            <person name="Saada N."/>
            <person name="Shang Y."/>
            <person name="Simmons D."/>
            <person name="Thornton R."/>
            <person name="Warren J."/>
            <person name="Weissenberger G."/>
            <person name="Zhang J."/>
            <person name="Zhang L."/>
            <person name="Zhou C."/>
            <person name="Zhu D."/>
            <person name="Muzny D."/>
            <person name="Worley K."/>
            <person name="Gibbs R."/>
        </authorList>
    </citation>
    <scope>NUCLEOTIDE SEQUENCE [LARGE SCALE GENOMIC DNA]</scope>
    <source>
        <strain evidence="1 2">DSM 15436</strain>
    </source>
</reference>
<organism evidence="1 2">
    <name type="scientific">Gleimia coleocanis DSM 15436</name>
    <dbReference type="NCBI Taxonomy" id="525245"/>
    <lineage>
        <taxon>Bacteria</taxon>
        <taxon>Bacillati</taxon>
        <taxon>Actinomycetota</taxon>
        <taxon>Actinomycetes</taxon>
        <taxon>Actinomycetales</taxon>
        <taxon>Actinomycetaceae</taxon>
        <taxon>Gleimia</taxon>
    </lineage>
</organism>
<protein>
    <submittedName>
        <fullName evidence="1">Uncharacterized protein</fullName>
    </submittedName>
</protein>
<dbReference type="RefSeq" id="WP_006546994.1">
    <property type="nucleotide sequence ID" value="NZ_DS999544.1"/>
</dbReference>
<accession>C0W282</accession>
<gene>
    <name evidence="1" type="ORF">HMPREF0044_1535</name>
</gene>
<evidence type="ECO:0000313" key="2">
    <source>
        <dbReference type="Proteomes" id="UP000010301"/>
    </source>
</evidence>
<dbReference type="OrthoDB" id="3199405at2"/>
<dbReference type="HOGENOM" id="CLU_2857511_0_0_11"/>
<proteinExistence type="predicted"/>
<evidence type="ECO:0000313" key="1">
    <source>
        <dbReference type="EMBL" id="EEH63296.1"/>
    </source>
</evidence>
<dbReference type="Proteomes" id="UP000010301">
    <property type="component" value="Unassembled WGS sequence"/>
</dbReference>
<name>C0W282_9ACTO</name>
<sequence length="64" mass="7098">MTAEGKRKRRRVVVLSEADKKLLAEGEAVAWDAVSVREISMVPVAELKLSPRDKQIAGDVPPHY</sequence>
<keyword evidence="2" id="KW-1185">Reference proteome</keyword>
<dbReference type="EMBL" id="ACFG01000037">
    <property type="protein sequence ID" value="EEH63296.1"/>
    <property type="molecule type" value="Genomic_DNA"/>
</dbReference>
<dbReference type="AlphaFoldDB" id="C0W282"/>
<comment type="caution">
    <text evidence="1">The sequence shown here is derived from an EMBL/GenBank/DDBJ whole genome shotgun (WGS) entry which is preliminary data.</text>
</comment>